<evidence type="ECO:0000313" key="4">
    <source>
        <dbReference type="Proteomes" id="UP000267536"/>
    </source>
</evidence>
<reference evidence="3 4" key="1">
    <citation type="submission" date="2018-11" db="EMBL/GenBank/DDBJ databases">
        <title>Draft genome sequence of Gordonia sp. RS15-1S isolated from rice stems.</title>
        <authorList>
            <person name="Muangham S."/>
        </authorList>
    </citation>
    <scope>NUCLEOTIDE SEQUENCE [LARGE SCALE GENOMIC DNA]</scope>
    <source>
        <strain evidence="3 4">RS15-1S</strain>
    </source>
</reference>
<evidence type="ECO:0000256" key="2">
    <source>
        <dbReference type="SAM" id="SignalP"/>
    </source>
</evidence>
<feature type="signal peptide" evidence="2">
    <location>
        <begin position="1"/>
        <end position="34"/>
    </location>
</feature>
<sequence>MYGVRKAVANTAAGCALCLGAVVAMTLPATIATAGTGVDGTIAWLEDQGVVRAATPDDCPVAPAGDSPGDLSGSTTPIPDPCPDWLSVGDPHADSSAIIVVTPGTDDGTLYPRIKSMRAGRETIVVDYPEALAPLISGRSGAALPIFAPTYDQSRDIAVDNNLTVMQEFQKLAPTAPHVVYTGYSQGAEALGNAAEQAVASGTIDTANSHIILIADPRSPWGLKAWAAEQPLVGAFFEAFGAESNGARDPGATGNQLPVTSVIVVGDPVANFQWVWYRPVSSLLVDAAGFITIHSGMGADNYGNLIDYNQEPTTLYSQDGNTTYLVYQPDHHPLTMLAMLVNDELGIGYDTADVARWDKVNNTFYPLQGPAVDNAAVPVVTSPNQRPTPSPQARTGAAPDTAASPGVNSPPSETVAPSETTATQQNSDLTAPTTSGRHRAPDAPGDDQTSAIQTGTTQTGSTGTAQSPADQPAPAGGRHRLQGSGRHSDTGAMASGTAISGTATSGTAGTETSGTTGTVGAGEGSAGDGGPGDGASGAANAG</sequence>
<feature type="compositionally biased region" description="Low complexity" evidence="1">
    <location>
        <begin position="490"/>
        <end position="516"/>
    </location>
</feature>
<dbReference type="Gene3D" id="3.40.50.1820">
    <property type="entry name" value="alpha/beta hydrolase"/>
    <property type="match status" value="1"/>
</dbReference>
<organism evidence="3 4">
    <name type="scientific">Gordonia oryzae</name>
    <dbReference type="NCBI Taxonomy" id="2487349"/>
    <lineage>
        <taxon>Bacteria</taxon>
        <taxon>Bacillati</taxon>
        <taxon>Actinomycetota</taxon>
        <taxon>Actinomycetes</taxon>
        <taxon>Mycobacteriales</taxon>
        <taxon>Gordoniaceae</taxon>
        <taxon>Gordonia</taxon>
    </lineage>
</organism>
<keyword evidence="4" id="KW-1185">Reference proteome</keyword>
<feature type="region of interest" description="Disordered" evidence="1">
    <location>
        <begin position="379"/>
        <end position="542"/>
    </location>
</feature>
<gene>
    <name evidence="3" type="ORF">EF294_01420</name>
</gene>
<accession>A0A3N4GTA3</accession>
<dbReference type="Proteomes" id="UP000267536">
    <property type="component" value="Unassembled WGS sequence"/>
</dbReference>
<dbReference type="SUPFAM" id="SSF53474">
    <property type="entry name" value="alpha/beta-Hydrolases"/>
    <property type="match status" value="1"/>
</dbReference>
<dbReference type="InterPro" id="IPR029058">
    <property type="entry name" value="AB_hydrolase_fold"/>
</dbReference>
<feature type="compositionally biased region" description="Polar residues" evidence="1">
    <location>
        <begin position="406"/>
        <end position="435"/>
    </location>
</feature>
<feature type="compositionally biased region" description="Low complexity" evidence="1">
    <location>
        <begin position="448"/>
        <end position="467"/>
    </location>
</feature>
<evidence type="ECO:0000313" key="3">
    <source>
        <dbReference type="EMBL" id="RPA66263.1"/>
    </source>
</evidence>
<dbReference type="OrthoDB" id="4370894at2"/>
<evidence type="ECO:0000256" key="1">
    <source>
        <dbReference type="SAM" id="MobiDB-lite"/>
    </source>
</evidence>
<dbReference type="RefSeq" id="WP_123925222.1">
    <property type="nucleotide sequence ID" value="NZ_JBPSDP010000002.1"/>
</dbReference>
<proteinExistence type="predicted"/>
<protein>
    <submittedName>
        <fullName evidence="3">PE-PPE domain-containing protein</fullName>
    </submittedName>
</protein>
<keyword evidence="2" id="KW-0732">Signal</keyword>
<dbReference type="AlphaFoldDB" id="A0A3N4GTA3"/>
<feature type="compositionally biased region" description="Gly residues" evidence="1">
    <location>
        <begin position="517"/>
        <end position="535"/>
    </location>
</feature>
<dbReference type="EMBL" id="RKMH01000001">
    <property type="protein sequence ID" value="RPA66263.1"/>
    <property type="molecule type" value="Genomic_DNA"/>
</dbReference>
<feature type="compositionally biased region" description="Polar residues" evidence="1">
    <location>
        <begin position="381"/>
        <end position="393"/>
    </location>
</feature>
<feature type="chain" id="PRO_5018208727" evidence="2">
    <location>
        <begin position="35"/>
        <end position="542"/>
    </location>
</feature>
<name>A0A3N4GTA3_9ACTN</name>
<comment type="caution">
    <text evidence="3">The sequence shown here is derived from an EMBL/GenBank/DDBJ whole genome shotgun (WGS) entry which is preliminary data.</text>
</comment>